<dbReference type="PANTHER" id="PTHR37171:SF1">
    <property type="entry name" value="SERINE_THREONINE-PROTEIN KINASE YRZF-RELATED"/>
    <property type="match status" value="1"/>
</dbReference>
<name>A0A1V6PCA9_PENDC</name>
<evidence type="ECO:0000313" key="3">
    <source>
        <dbReference type="Proteomes" id="UP000191522"/>
    </source>
</evidence>
<proteinExistence type="predicted"/>
<dbReference type="Proteomes" id="UP000191522">
    <property type="component" value="Unassembled WGS sequence"/>
</dbReference>
<evidence type="ECO:0000313" key="2">
    <source>
        <dbReference type="EMBL" id="OQD74624.1"/>
    </source>
</evidence>
<protein>
    <recommendedName>
        <fullName evidence="1">Protein kinase domain-containing protein</fullName>
    </recommendedName>
</protein>
<reference evidence="3" key="1">
    <citation type="journal article" date="2017" name="Nat. Microbiol.">
        <title>Global analysis of biosynthetic gene clusters reveals vast potential of secondary metabolite production in Penicillium species.</title>
        <authorList>
            <person name="Nielsen J.C."/>
            <person name="Grijseels S."/>
            <person name="Prigent S."/>
            <person name="Ji B."/>
            <person name="Dainat J."/>
            <person name="Nielsen K.F."/>
            <person name="Frisvad J.C."/>
            <person name="Workman M."/>
            <person name="Nielsen J."/>
        </authorList>
    </citation>
    <scope>NUCLEOTIDE SEQUENCE [LARGE SCALE GENOMIC DNA]</scope>
    <source>
        <strain evidence="3">IBT 11843</strain>
    </source>
</reference>
<dbReference type="OMA" id="FMVTPGE"/>
<sequence length="226" mass="26365">MIQEAREVVSGDVMFLEKLQESENSVVFKVLIHGTTCVMKVFRDRGSSEYDPPDIEVNLFVSESTAYDRLKSKGLCERGVVPDFYGTITNIKPSLWPELEMFLDDKLPPNAVLIEYVPNMQPIDLSNFSSQYLQELSHILEDIHRAGVLHGDPKPRNMMISWDRDRVLWIDFDSSQTFSDGLSARQRTWFEEEKEMMDDFVKALTQDYEEGKLHHAYSYYYEYYAT</sequence>
<dbReference type="AlphaFoldDB" id="A0A1V6PCA9"/>
<dbReference type="Gene3D" id="1.10.510.10">
    <property type="entry name" value="Transferase(Phosphotransferase) domain 1"/>
    <property type="match status" value="1"/>
</dbReference>
<evidence type="ECO:0000259" key="1">
    <source>
        <dbReference type="PROSITE" id="PS50011"/>
    </source>
</evidence>
<dbReference type="OrthoDB" id="4185642at2759"/>
<dbReference type="EMBL" id="MDYL01000010">
    <property type="protein sequence ID" value="OQD74624.1"/>
    <property type="molecule type" value="Genomic_DNA"/>
</dbReference>
<feature type="domain" description="Protein kinase" evidence="1">
    <location>
        <begin position="13"/>
        <end position="226"/>
    </location>
</feature>
<dbReference type="STRING" id="69771.A0A1V6PCA9"/>
<dbReference type="GO" id="GO:0005524">
    <property type="term" value="F:ATP binding"/>
    <property type="evidence" value="ECO:0007669"/>
    <property type="project" value="InterPro"/>
</dbReference>
<accession>A0A1V6PCA9</accession>
<dbReference type="InterPro" id="IPR011009">
    <property type="entry name" value="Kinase-like_dom_sf"/>
</dbReference>
<dbReference type="GO" id="GO:0004672">
    <property type="term" value="F:protein kinase activity"/>
    <property type="evidence" value="ECO:0007669"/>
    <property type="project" value="InterPro"/>
</dbReference>
<dbReference type="SUPFAM" id="SSF56112">
    <property type="entry name" value="Protein kinase-like (PK-like)"/>
    <property type="match status" value="1"/>
</dbReference>
<keyword evidence="3" id="KW-1185">Reference proteome</keyword>
<gene>
    <name evidence="2" type="ORF">PENDEC_c010G06668</name>
</gene>
<dbReference type="PROSITE" id="PS50011">
    <property type="entry name" value="PROTEIN_KINASE_DOM"/>
    <property type="match status" value="1"/>
</dbReference>
<dbReference type="InterPro" id="IPR000719">
    <property type="entry name" value="Prot_kinase_dom"/>
</dbReference>
<dbReference type="InterPro" id="IPR052396">
    <property type="entry name" value="Meiotic_Drive_Suppr_Kinase"/>
</dbReference>
<comment type="caution">
    <text evidence="2">The sequence shown here is derived from an EMBL/GenBank/DDBJ whole genome shotgun (WGS) entry which is preliminary data.</text>
</comment>
<organism evidence="2 3">
    <name type="scientific">Penicillium decumbens</name>
    <dbReference type="NCBI Taxonomy" id="69771"/>
    <lineage>
        <taxon>Eukaryota</taxon>
        <taxon>Fungi</taxon>
        <taxon>Dikarya</taxon>
        <taxon>Ascomycota</taxon>
        <taxon>Pezizomycotina</taxon>
        <taxon>Eurotiomycetes</taxon>
        <taxon>Eurotiomycetidae</taxon>
        <taxon>Eurotiales</taxon>
        <taxon>Aspergillaceae</taxon>
        <taxon>Penicillium</taxon>
    </lineage>
</organism>
<dbReference type="PANTHER" id="PTHR37171">
    <property type="entry name" value="SERINE/THREONINE-PROTEIN KINASE YRZF-RELATED"/>
    <property type="match status" value="1"/>
</dbReference>